<proteinExistence type="inferred from homology"/>
<dbReference type="Proteomes" id="UP000663699">
    <property type="component" value="Chromosome 12"/>
</dbReference>
<dbReference type="GO" id="GO:0031145">
    <property type="term" value="P:anaphase-promoting complex-dependent catabolic process"/>
    <property type="evidence" value="ECO:0007669"/>
    <property type="project" value="TreeGrafter"/>
</dbReference>
<keyword evidence="4" id="KW-0498">Mitosis</keyword>
<evidence type="ECO:0000256" key="2">
    <source>
        <dbReference type="ARBA" id="ARBA00016066"/>
    </source>
</evidence>
<sequence>MEHLDPSCGNPSTLKHLGSFTSDKASHLPSRSIYDMILKRSLDDLISFFSSIPGLISRKQSPPVIGRRLLLLSPSSFLGSFVRKCVVEFNNLPLDDVIKLWKGLIGYRSASGAKCFRKNVGVSLLNSSTGLETSLDQEIDEKMQNEEKLFEFHVSKMQKNKSKLSKEMKERLRKFMEHNASVPNIVNYVKFLDSWRSGDYRTSFDYLFRYFDYTMRNRDKTGYQYALLDLAMLQADFYCNKEAIWVFFYNLVENKDHACLNYALSFLTEFQRKETERITGQSVSDEQVLNYLSLKTKETKMIHLQTITFLAEAKRALLEEAMIDKAFEMVLKSFNLALESCSTSLISSCILMQTGIWSTLGCSYLSSVLLSIFIKYPYDDISLEEVVRLRCAYAFHLSKEGKLDESKKLMIETQEIAFKSHKVYHVWSSYYLYQELKQAIRREDLRYAEKIYQQLSSIDVDGDVSFYISVSEIELEAKKGNFSLSFDKLSVMQNRVKMSGFEGLYHLMLLIVSAQLYIECQQPLKAFSIVSKSIVLATAHHNVSLVIKAILLFSQILLCLEEFLAAYDVVQRFIPKILETSDLEHESIAYFIMAESMFGRYQKDKNLEINIEEQEEISDLLDQALKGFLKLQDVKYENKVLRTKSEFCQRTGRIFEG</sequence>
<dbReference type="GO" id="GO:0070979">
    <property type="term" value="P:protein K11-linked ubiquitination"/>
    <property type="evidence" value="ECO:0007669"/>
    <property type="project" value="TreeGrafter"/>
</dbReference>
<dbReference type="AlphaFoldDB" id="A0A899G1G8"/>
<feature type="domain" description="Anaphase-promoting complex subunit 5" evidence="7">
    <location>
        <begin position="188"/>
        <end position="273"/>
    </location>
</feature>
<evidence type="ECO:0000313" key="9">
    <source>
        <dbReference type="Proteomes" id="UP000663699"/>
    </source>
</evidence>
<reference evidence="8" key="1">
    <citation type="submission" date="2020-06" db="EMBL/GenBank/DDBJ databases">
        <title>Genomes of multiple members of Pneumocystis genus reveal paths to human pathogen Pneumocystis jirovecii.</title>
        <authorList>
            <person name="Cisse O.H."/>
            <person name="Ma L."/>
            <person name="Dekker J."/>
            <person name="Khil P."/>
            <person name="Jo J."/>
            <person name="Brenchley J."/>
            <person name="Blair R."/>
            <person name="Pahar B."/>
            <person name="Chabe M."/>
            <person name="Van Rompay K.A."/>
            <person name="Keesler R."/>
            <person name="Sukura A."/>
            <person name="Hirsch V."/>
            <person name="Kutty G."/>
            <person name="Liu Y."/>
            <person name="Peng L."/>
            <person name="Chen J."/>
            <person name="Song J."/>
            <person name="Weissenbacher-Lang C."/>
            <person name="Xu J."/>
            <person name="Upham N.S."/>
            <person name="Stajich J.E."/>
            <person name="Cuomo C.A."/>
            <person name="Cushion M.T."/>
            <person name="Kovacs J.A."/>
        </authorList>
    </citation>
    <scope>NUCLEOTIDE SEQUENCE</scope>
    <source>
        <strain evidence="8">2A</strain>
    </source>
</reference>
<evidence type="ECO:0000256" key="3">
    <source>
        <dbReference type="ARBA" id="ARBA00022618"/>
    </source>
</evidence>
<dbReference type="GO" id="GO:0051301">
    <property type="term" value="P:cell division"/>
    <property type="evidence" value="ECO:0007669"/>
    <property type="project" value="UniProtKB-KW"/>
</dbReference>
<accession>A0A899G1G8</accession>
<keyword evidence="9" id="KW-1185">Reference proteome</keyword>
<gene>
    <name evidence="8" type="ORF">MERGE_000835</name>
</gene>
<dbReference type="InterPro" id="IPR026000">
    <property type="entry name" value="Apc5_dom"/>
</dbReference>
<dbReference type="Pfam" id="PF12862">
    <property type="entry name" value="ANAPC5"/>
    <property type="match status" value="1"/>
</dbReference>
<evidence type="ECO:0000259" key="7">
    <source>
        <dbReference type="Pfam" id="PF12862"/>
    </source>
</evidence>
<dbReference type="OrthoDB" id="2504561at2759"/>
<dbReference type="PANTHER" id="PTHR12830:SF9">
    <property type="entry name" value="ANAPHASE-PROMOTING COMPLEX SUBUNIT 5"/>
    <property type="match status" value="1"/>
</dbReference>
<evidence type="ECO:0000256" key="6">
    <source>
        <dbReference type="ARBA" id="ARBA00023306"/>
    </source>
</evidence>
<keyword evidence="3" id="KW-0132">Cell division</keyword>
<protein>
    <recommendedName>
        <fullName evidence="2">Anaphase-promoting complex subunit 5</fullName>
    </recommendedName>
</protein>
<dbReference type="GO" id="GO:0005680">
    <property type="term" value="C:anaphase-promoting complex"/>
    <property type="evidence" value="ECO:0007669"/>
    <property type="project" value="InterPro"/>
</dbReference>
<organism evidence="8 9">
    <name type="scientific">Pneumocystis wakefieldiae</name>
    <dbReference type="NCBI Taxonomy" id="38082"/>
    <lineage>
        <taxon>Eukaryota</taxon>
        <taxon>Fungi</taxon>
        <taxon>Dikarya</taxon>
        <taxon>Ascomycota</taxon>
        <taxon>Taphrinomycotina</taxon>
        <taxon>Pneumocystomycetes</taxon>
        <taxon>Pneumocystaceae</taxon>
        <taxon>Pneumocystis</taxon>
    </lineage>
</organism>
<dbReference type="EMBL" id="CP054543">
    <property type="protein sequence ID" value="QSL66455.1"/>
    <property type="molecule type" value="Genomic_DNA"/>
</dbReference>
<name>A0A899G1G8_9ASCO</name>
<comment type="similarity">
    <text evidence="1">Belongs to the APC5 family.</text>
</comment>
<keyword evidence="5" id="KW-0833">Ubl conjugation pathway</keyword>
<evidence type="ECO:0000313" key="8">
    <source>
        <dbReference type="EMBL" id="QSL66455.1"/>
    </source>
</evidence>
<evidence type="ECO:0000256" key="5">
    <source>
        <dbReference type="ARBA" id="ARBA00022786"/>
    </source>
</evidence>
<evidence type="ECO:0000256" key="4">
    <source>
        <dbReference type="ARBA" id="ARBA00022776"/>
    </source>
</evidence>
<dbReference type="GO" id="GO:0045842">
    <property type="term" value="P:positive regulation of mitotic metaphase/anaphase transition"/>
    <property type="evidence" value="ECO:0007669"/>
    <property type="project" value="TreeGrafter"/>
</dbReference>
<keyword evidence="6" id="KW-0131">Cell cycle</keyword>
<dbReference type="InterPro" id="IPR037679">
    <property type="entry name" value="Apc5"/>
</dbReference>
<evidence type="ECO:0000256" key="1">
    <source>
        <dbReference type="ARBA" id="ARBA00007450"/>
    </source>
</evidence>
<dbReference type="PANTHER" id="PTHR12830">
    <property type="entry name" value="ANAPHASE-PROMOTING COMPLEX SUBUNIT 5"/>
    <property type="match status" value="1"/>
</dbReference>